<gene>
    <name evidence="2" type="ORF">CYY_010339</name>
</gene>
<evidence type="ECO:0008006" key="4">
    <source>
        <dbReference type="Google" id="ProtNLM"/>
    </source>
</evidence>
<accession>A0A8J4PJ97</accession>
<dbReference type="SUPFAM" id="SSF52058">
    <property type="entry name" value="L domain-like"/>
    <property type="match status" value="1"/>
</dbReference>
<reference evidence="2" key="1">
    <citation type="submission" date="2020-01" db="EMBL/GenBank/DDBJ databases">
        <title>Development of genomics and gene disruption for Polysphondylium violaceum indicates a role for the polyketide synthase stlB in stalk morphogenesis.</title>
        <authorList>
            <person name="Narita B."/>
            <person name="Kawabe Y."/>
            <person name="Kin K."/>
            <person name="Saito T."/>
            <person name="Gibbs R."/>
            <person name="Kuspa A."/>
            <person name="Muzny D."/>
            <person name="Queller D."/>
            <person name="Richards S."/>
            <person name="Strassman J."/>
            <person name="Sucgang R."/>
            <person name="Worley K."/>
            <person name="Schaap P."/>
        </authorList>
    </citation>
    <scope>NUCLEOTIDE SEQUENCE</scope>
    <source>
        <strain evidence="2">QSvi11</strain>
    </source>
</reference>
<sequence length="704" mass="78108">MRKIGFLFVLVLGLMMLINPASSLIQAQYNRLLEIRTSFNLETIFPEPIDFCSQLLIIQCVDGNSSVGFINIKGIGSSVIPSFTVFDRLTSLSISNATDSNDFFLNSDLYLPPSLLFLSCSYCGITKLPSNSSLTTLNLKNNPIAMISSGEYSITNETTVIMVNPDPLFADYLIKIKSDCEIVKLLFVNLGVMINEPTTYNCFLGYSSITLQIGPSFGPNTNLTTLINSTFPSLLNSRAQVLNLIGYPNIAYEPMYYFFSAQMNFINLELKTKQDEITPSQNVEITCDNSIVKTIDGGFLYNISKQASIAINSCGITKIYPEMFQSATFVSLKDNGITGPFPNYLYGKNQVLLDGNEFTGELDRKICENTQYSFSYNKLTGKLPSCFSCYLNSPAVRTKLIGNQFSNYNNDNIYPVCDTVVITSFANFSNVGSRIIGFDLPPVGGLISSNIPNITFTLTATNGHITVYYRTSNIPEIFKYKEFIVTIHGTRDFTFTFPVSKPNPQIFTHIPPTPYRDIGYSFTFIATAGIPIEMYLIKMDNSLPCEIISYDENKSTTSITCVVKSFSIPEKILRFTFETSNYPTIYYDVPFIRKFPVLASVSSVRKSGGLVTMYGLFGENLTNSNISQYNANIGSLDCNIKYLESSTIICLLGSSNLSGPQNVTITSFNIPSIFLNVFVFMEESKGCENSCSGHGFCNVNPSYS</sequence>
<dbReference type="Proteomes" id="UP000695562">
    <property type="component" value="Unassembled WGS sequence"/>
</dbReference>
<keyword evidence="1" id="KW-0732">Signal</keyword>
<feature type="chain" id="PRO_5035252354" description="Transmembrane protein" evidence="1">
    <location>
        <begin position="24"/>
        <end position="704"/>
    </location>
</feature>
<evidence type="ECO:0000313" key="3">
    <source>
        <dbReference type="Proteomes" id="UP000695562"/>
    </source>
</evidence>
<comment type="caution">
    <text evidence="2">The sequence shown here is derived from an EMBL/GenBank/DDBJ whole genome shotgun (WGS) entry which is preliminary data.</text>
</comment>
<keyword evidence="3" id="KW-1185">Reference proteome</keyword>
<organism evidence="2 3">
    <name type="scientific">Polysphondylium violaceum</name>
    <dbReference type="NCBI Taxonomy" id="133409"/>
    <lineage>
        <taxon>Eukaryota</taxon>
        <taxon>Amoebozoa</taxon>
        <taxon>Evosea</taxon>
        <taxon>Eumycetozoa</taxon>
        <taxon>Dictyostelia</taxon>
        <taxon>Dictyosteliales</taxon>
        <taxon>Dictyosteliaceae</taxon>
        <taxon>Polysphondylium</taxon>
    </lineage>
</organism>
<name>A0A8J4PJ97_9MYCE</name>
<protein>
    <recommendedName>
        <fullName evidence="4">Transmembrane protein</fullName>
    </recommendedName>
</protein>
<evidence type="ECO:0000256" key="1">
    <source>
        <dbReference type="SAM" id="SignalP"/>
    </source>
</evidence>
<dbReference type="Gene3D" id="3.80.10.10">
    <property type="entry name" value="Ribonuclease Inhibitor"/>
    <property type="match status" value="1"/>
</dbReference>
<feature type="non-terminal residue" evidence="2">
    <location>
        <position position="1"/>
    </location>
</feature>
<dbReference type="EMBL" id="AJWJ01001048">
    <property type="protein sequence ID" value="KAF2068335.1"/>
    <property type="molecule type" value="Genomic_DNA"/>
</dbReference>
<feature type="signal peptide" evidence="1">
    <location>
        <begin position="1"/>
        <end position="23"/>
    </location>
</feature>
<evidence type="ECO:0000313" key="2">
    <source>
        <dbReference type="EMBL" id="KAF2068335.1"/>
    </source>
</evidence>
<dbReference type="PANTHER" id="PTHR24032">
    <property type="entry name" value="EGF-LIKE DOMAIN-CONTAINING PROTEIN-RELATED-RELATED"/>
    <property type="match status" value="1"/>
</dbReference>
<dbReference type="InterPro" id="IPR053331">
    <property type="entry name" value="EGF-like_comC"/>
</dbReference>
<dbReference type="AlphaFoldDB" id="A0A8J4PJ97"/>
<dbReference type="InterPro" id="IPR032675">
    <property type="entry name" value="LRR_dom_sf"/>
</dbReference>
<proteinExistence type="predicted"/>
<dbReference type="OrthoDB" id="26095at2759"/>